<gene>
    <name evidence="1" type="ORF">SAMN02745158_04510</name>
</gene>
<dbReference type="AlphaFoldDB" id="A0A1M5DEX9"/>
<proteinExistence type="predicted"/>
<reference evidence="1 2" key="1">
    <citation type="submission" date="2016-11" db="EMBL/GenBank/DDBJ databases">
        <authorList>
            <person name="Jaros S."/>
            <person name="Januszkiewicz K."/>
            <person name="Wedrychowicz H."/>
        </authorList>
    </citation>
    <scope>NUCLEOTIDE SEQUENCE [LARGE SCALE GENOMIC DNA]</scope>
    <source>
        <strain evidence="1 2">DSM 17459</strain>
    </source>
</reference>
<organism evidence="1 2">
    <name type="scientific">Lactonifactor longoviformis DSM 17459</name>
    <dbReference type="NCBI Taxonomy" id="1122155"/>
    <lineage>
        <taxon>Bacteria</taxon>
        <taxon>Bacillati</taxon>
        <taxon>Bacillota</taxon>
        <taxon>Clostridia</taxon>
        <taxon>Eubacteriales</taxon>
        <taxon>Clostridiaceae</taxon>
        <taxon>Lactonifactor</taxon>
    </lineage>
</organism>
<keyword evidence="2" id="KW-1185">Reference proteome</keyword>
<name>A0A1M5DEX9_9CLOT</name>
<evidence type="ECO:0000313" key="2">
    <source>
        <dbReference type="Proteomes" id="UP000184245"/>
    </source>
</evidence>
<sequence>MILNKITTVEATTTDGKRMVEGTDYVIILSDRSLCGTYRGITKKSALMFEVPVKGENIRFNIMPNSVKKIFEATIEVKQEYMNAPEQEESTHDN</sequence>
<dbReference type="Proteomes" id="UP000184245">
    <property type="component" value="Unassembled WGS sequence"/>
</dbReference>
<protein>
    <submittedName>
        <fullName evidence="1">Uncharacterized protein</fullName>
    </submittedName>
</protein>
<dbReference type="EMBL" id="FQVI01000072">
    <property type="protein sequence ID" value="SHF65232.1"/>
    <property type="molecule type" value="Genomic_DNA"/>
</dbReference>
<accession>A0A1M5DEX9</accession>
<dbReference type="OrthoDB" id="9882917at2"/>
<dbReference type="RefSeq" id="WP_072854975.1">
    <property type="nucleotide sequence ID" value="NZ_FQVI01000072.1"/>
</dbReference>
<evidence type="ECO:0000313" key="1">
    <source>
        <dbReference type="EMBL" id="SHF65232.1"/>
    </source>
</evidence>